<comment type="caution">
    <text evidence="8">The sequence shown here is derived from an EMBL/GenBank/DDBJ whole genome shotgun (WGS) entry which is preliminary data.</text>
</comment>
<evidence type="ECO:0000256" key="2">
    <source>
        <dbReference type="ARBA" id="ARBA00022723"/>
    </source>
</evidence>
<dbReference type="EMBL" id="BAABBA010000031">
    <property type="protein sequence ID" value="GAA3511040.1"/>
    <property type="molecule type" value="Genomic_DNA"/>
</dbReference>
<evidence type="ECO:0000256" key="5">
    <source>
        <dbReference type="SAM" id="MobiDB-lite"/>
    </source>
</evidence>
<dbReference type="InterPro" id="IPR032694">
    <property type="entry name" value="CopC/D"/>
</dbReference>
<evidence type="ECO:0000256" key="4">
    <source>
        <dbReference type="ARBA" id="ARBA00023008"/>
    </source>
</evidence>
<feature type="compositionally biased region" description="Polar residues" evidence="5">
    <location>
        <begin position="112"/>
        <end position="140"/>
    </location>
</feature>
<evidence type="ECO:0000256" key="6">
    <source>
        <dbReference type="SAM" id="Phobius"/>
    </source>
</evidence>
<dbReference type="InterPro" id="IPR014755">
    <property type="entry name" value="Cu-Rt/internalin_Ig-like"/>
</dbReference>
<sequence length="186" mass="19178">MALVTAPSARAHDTLVEASPGQDAVVEESPTEVALTFSAEILDLPTTIVVTAADGAVVAEGTPVVDGQTVRLPLPPNLPSGDYDVTWSVVSSDGHRTEDRYTFTLAAADDATPSQSATESTPTTAPQGSAQTPEASTTPDMNAGTGAQEDGASWMPSWTTILIVQAGIVVLAVAAALAYKRWRSGR</sequence>
<comment type="subcellular location">
    <subcellularLocation>
        <location evidence="1">Cell envelope</location>
    </subcellularLocation>
</comment>
<organism evidence="8 9">
    <name type="scientific">Georgenia daeguensis</name>
    <dbReference type="NCBI Taxonomy" id="908355"/>
    <lineage>
        <taxon>Bacteria</taxon>
        <taxon>Bacillati</taxon>
        <taxon>Actinomycetota</taxon>
        <taxon>Actinomycetes</taxon>
        <taxon>Micrococcales</taxon>
        <taxon>Bogoriellaceae</taxon>
        <taxon>Georgenia</taxon>
    </lineage>
</organism>
<dbReference type="PANTHER" id="PTHR34820:SF4">
    <property type="entry name" value="INNER MEMBRANE PROTEIN YEBZ"/>
    <property type="match status" value="1"/>
</dbReference>
<feature type="domain" description="CopC" evidence="7">
    <location>
        <begin position="12"/>
        <end position="105"/>
    </location>
</feature>
<dbReference type="InterPro" id="IPR007348">
    <property type="entry name" value="CopC_dom"/>
</dbReference>
<protein>
    <recommendedName>
        <fullName evidence="7">CopC domain-containing protein</fullName>
    </recommendedName>
</protein>
<dbReference type="SUPFAM" id="SSF81296">
    <property type="entry name" value="E set domains"/>
    <property type="match status" value="1"/>
</dbReference>
<dbReference type="Proteomes" id="UP001499841">
    <property type="component" value="Unassembled WGS sequence"/>
</dbReference>
<keyword evidence="9" id="KW-1185">Reference proteome</keyword>
<dbReference type="InterPro" id="IPR014756">
    <property type="entry name" value="Ig_E-set"/>
</dbReference>
<dbReference type="PANTHER" id="PTHR34820">
    <property type="entry name" value="INNER MEMBRANE PROTEIN YEBZ"/>
    <property type="match status" value="1"/>
</dbReference>
<keyword evidence="2" id="KW-0479">Metal-binding</keyword>
<feature type="region of interest" description="Disordered" evidence="5">
    <location>
        <begin position="107"/>
        <end position="151"/>
    </location>
</feature>
<accession>A0ABP6UNN1</accession>
<evidence type="ECO:0000256" key="1">
    <source>
        <dbReference type="ARBA" id="ARBA00004196"/>
    </source>
</evidence>
<gene>
    <name evidence="8" type="ORF">GCM10022262_39020</name>
</gene>
<dbReference type="Gene3D" id="2.60.40.1220">
    <property type="match status" value="1"/>
</dbReference>
<dbReference type="Pfam" id="PF04234">
    <property type="entry name" value="CopC"/>
    <property type="match status" value="1"/>
</dbReference>
<reference evidence="9" key="1">
    <citation type="journal article" date="2019" name="Int. J. Syst. Evol. Microbiol.">
        <title>The Global Catalogue of Microorganisms (GCM) 10K type strain sequencing project: providing services to taxonomists for standard genome sequencing and annotation.</title>
        <authorList>
            <consortium name="The Broad Institute Genomics Platform"/>
            <consortium name="The Broad Institute Genome Sequencing Center for Infectious Disease"/>
            <person name="Wu L."/>
            <person name="Ma J."/>
        </authorList>
    </citation>
    <scope>NUCLEOTIDE SEQUENCE [LARGE SCALE GENOMIC DNA]</scope>
    <source>
        <strain evidence="9">JCM 17459</strain>
    </source>
</reference>
<evidence type="ECO:0000256" key="3">
    <source>
        <dbReference type="ARBA" id="ARBA00022729"/>
    </source>
</evidence>
<keyword evidence="6" id="KW-0812">Transmembrane</keyword>
<proteinExistence type="predicted"/>
<name>A0ABP6UNN1_9MICO</name>
<keyword evidence="6" id="KW-0472">Membrane</keyword>
<feature type="transmembrane region" description="Helical" evidence="6">
    <location>
        <begin position="158"/>
        <end position="179"/>
    </location>
</feature>
<keyword evidence="6" id="KW-1133">Transmembrane helix</keyword>
<evidence type="ECO:0000313" key="9">
    <source>
        <dbReference type="Proteomes" id="UP001499841"/>
    </source>
</evidence>
<evidence type="ECO:0000259" key="7">
    <source>
        <dbReference type="Pfam" id="PF04234"/>
    </source>
</evidence>
<keyword evidence="3" id="KW-0732">Signal</keyword>
<evidence type="ECO:0000313" key="8">
    <source>
        <dbReference type="EMBL" id="GAA3511040.1"/>
    </source>
</evidence>
<keyword evidence="4" id="KW-0186">Copper</keyword>